<evidence type="ECO:0000313" key="4">
    <source>
        <dbReference type="Proteomes" id="UP000236649"/>
    </source>
</evidence>
<dbReference type="Proteomes" id="UP000236649">
    <property type="component" value="Chromosome 2"/>
</dbReference>
<keyword evidence="1" id="KW-0808">Transferase</keyword>
<dbReference type="InterPro" id="IPR023606">
    <property type="entry name" value="CoA-Trfase_III_dom_1_sf"/>
</dbReference>
<dbReference type="AlphaFoldDB" id="A0AAN1JE89"/>
<organism evidence="1 4">
    <name type="scientific">Paraburkholderia hospita</name>
    <dbReference type="NCBI Taxonomy" id="169430"/>
    <lineage>
        <taxon>Bacteria</taxon>
        <taxon>Pseudomonadati</taxon>
        <taxon>Pseudomonadota</taxon>
        <taxon>Betaproteobacteria</taxon>
        <taxon>Burkholderiales</taxon>
        <taxon>Burkholderiaceae</taxon>
        <taxon>Paraburkholderia</taxon>
    </lineage>
</organism>
<name>A0AAN1JE89_9BURK</name>
<reference evidence="2 3" key="1">
    <citation type="journal article" date="2012" name="J. Bacteriol.">
        <title>Draft Genome Sequence of the Soil Bacterium Burkholderia terrae Strain BS001, Which Interacts with Fungal Surface Structures.</title>
        <authorList>
            <person name="Nazir R."/>
            <person name="Hansen M.A."/>
            <person name="Sorensen S."/>
            <person name="van Elsas J.D."/>
        </authorList>
    </citation>
    <scope>NUCLEOTIDE SEQUENCE [LARGE SCALE GENOMIC DNA]</scope>
    <source>
        <strain evidence="2 3">BS001</strain>
    </source>
</reference>
<evidence type="ECO:0000313" key="1">
    <source>
        <dbReference type="EMBL" id="AUT72410.1"/>
    </source>
</evidence>
<accession>A0AAN1JE89</accession>
<dbReference type="EMBL" id="AKAU01000076">
    <property type="protein sequence ID" value="EIN00748.1"/>
    <property type="molecule type" value="Genomic_DNA"/>
</dbReference>
<dbReference type="GO" id="GO:0016740">
    <property type="term" value="F:transferase activity"/>
    <property type="evidence" value="ECO:0007669"/>
    <property type="project" value="UniProtKB-KW"/>
</dbReference>
<dbReference type="PANTHER" id="PTHR48228">
    <property type="entry name" value="SUCCINYL-COA--D-CITRAMALATE COA-TRANSFERASE"/>
    <property type="match status" value="1"/>
</dbReference>
<reference evidence="1 4" key="2">
    <citation type="submission" date="2018-01" db="EMBL/GenBank/DDBJ databases">
        <title>Species boundaries and ecological features among Paraburkholderia terrae DSMZ17804T, P. hospita DSMZ17164T and P. caribensis DSMZ13236T.</title>
        <authorList>
            <person name="Pratama A.A."/>
        </authorList>
    </citation>
    <scope>NUCLEOTIDE SEQUENCE [LARGE SCALE GENOMIC DNA]</scope>
    <source>
        <strain evidence="1 4">DSM 17164</strain>
    </source>
</reference>
<dbReference type="InterPro" id="IPR050509">
    <property type="entry name" value="CoA-transferase_III"/>
</dbReference>
<dbReference type="KEGG" id="phs:C2L64_30075"/>
<gene>
    <name evidence="1" type="ORF">C2L64_30075</name>
    <name evidence="2" type="ORF">WQE_12761</name>
</gene>
<dbReference type="Pfam" id="PF02515">
    <property type="entry name" value="CoA_transf_3"/>
    <property type="match status" value="1"/>
</dbReference>
<dbReference type="PANTHER" id="PTHR48228:SF5">
    <property type="entry name" value="ALPHA-METHYLACYL-COA RACEMASE"/>
    <property type="match status" value="1"/>
</dbReference>
<proteinExistence type="predicted"/>
<dbReference type="GeneID" id="55532554"/>
<sequence>MTTVSTMTPSNANDAFERPLAGVKVIEACSYISGPFCAQMLSDLGADVIKVEPPTGDPYRNFGHSWDGVGTVWTNSNRGKRSVTLDLKSADDLARFKVLLRDADVYVENWRPHVSASLGLSFEAVSALNPRIVQLSITGYGPDGELATEPAFDALIQGRTGLLSYEAAGGTPRATNTFLADKVAAIFAAQMALSGLIARDRANQAIHLETSMLDILSYYNFPDMFHNRTFIGDDSDVTLAPQPVLKTSDGYLVVSPVSGKQLSRTLEAVGHPEWKEELKKLTDKREMTHAFFERIAAPIKGKTTAEWLARFRELDVPAGPVNEPAAHLEDAQVRHNELFSQLETPTGVVRAIRYPARFNGHLLKPRRAAPVLGEGNTELFES</sequence>
<dbReference type="Proteomes" id="UP000004980">
    <property type="component" value="Unassembled WGS sequence"/>
</dbReference>
<dbReference type="Gene3D" id="3.40.50.10540">
    <property type="entry name" value="Crotonobetainyl-coa:carnitine coa-transferase, domain 1"/>
    <property type="match status" value="1"/>
</dbReference>
<protein>
    <submittedName>
        <fullName evidence="1">CoA transferase</fullName>
    </submittedName>
    <submittedName>
        <fullName evidence="2">Racemase</fullName>
    </submittedName>
</protein>
<keyword evidence="3" id="KW-1185">Reference proteome</keyword>
<dbReference type="RefSeq" id="WP_007581105.1">
    <property type="nucleotide sequence ID" value="NZ_AKAU01000076.1"/>
</dbReference>
<dbReference type="Gene3D" id="3.30.1540.10">
    <property type="entry name" value="formyl-coa transferase, domain 3"/>
    <property type="match status" value="1"/>
</dbReference>
<evidence type="ECO:0000313" key="2">
    <source>
        <dbReference type="EMBL" id="EIN00748.1"/>
    </source>
</evidence>
<dbReference type="EMBL" id="CP026106">
    <property type="protein sequence ID" value="AUT72410.1"/>
    <property type="molecule type" value="Genomic_DNA"/>
</dbReference>
<dbReference type="InterPro" id="IPR003673">
    <property type="entry name" value="CoA-Trfase_fam_III"/>
</dbReference>
<dbReference type="SUPFAM" id="SSF89796">
    <property type="entry name" value="CoA-transferase family III (CaiB/BaiF)"/>
    <property type="match status" value="1"/>
</dbReference>
<evidence type="ECO:0000313" key="3">
    <source>
        <dbReference type="Proteomes" id="UP000004980"/>
    </source>
</evidence>
<dbReference type="InterPro" id="IPR044855">
    <property type="entry name" value="CoA-Trfase_III_dom3_sf"/>
</dbReference>